<dbReference type="InterPro" id="IPR045864">
    <property type="entry name" value="aa-tRNA-synth_II/BPL/LPL"/>
</dbReference>
<dbReference type="Pfam" id="PF03099">
    <property type="entry name" value="BPL_LplA_LipB"/>
    <property type="match status" value="1"/>
</dbReference>
<proteinExistence type="predicted"/>
<dbReference type="NCBIfam" id="TIGR00121">
    <property type="entry name" value="birA_ligase"/>
    <property type="match status" value="1"/>
</dbReference>
<dbReference type="CDD" id="cd16442">
    <property type="entry name" value="BPL"/>
    <property type="match status" value="1"/>
</dbReference>
<accession>A0A1G5CN24</accession>
<dbReference type="STRING" id="490189.SAMN02927903_00590"/>
<protein>
    <submittedName>
        <fullName evidence="3">BirA family transcriptional regulator, biotin operon repressor / biotin-[acetyl-CoA-carboxylase] ligase</fullName>
    </submittedName>
</protein>
<dbReference type="SUPFAM" id="SSF55681">
    <property type="entry name" value="Class II aaRS and biotin synthetases"/>
    <property type="match status" value="1"/>
</dbReference>
<evidence type="ECO:0000313" key="4">
    <source>
        <dbReference type="Proteomes" id="UP000199354"/>
    </source>
</evidence>
<keyword evidence="1 3" id="KW-0436">Ligase</keyword>
<dbReference type="InterPro" id="IPR004143">
    <property type="entry name" value="BPL_LPL_catalytic"/>
</dbReference>
<name>A0A1G5CN24_9FLAO</name>
<evidence type="ECO:0000256" key="1">
    <source>
        <dbReference type="ARBA" id="ARBA00022598"/>
    </source>
</evidence>
<dbReference type="EMBL" id="FMVF01000003">
    <property type="protein sequence ID" value="SCY03796.1"/>
    <property type="molecule type" value="Genomic_DNA"/>
</dbReference>
<dbReference type="Gene3D" id="3.30.930.10">
    <property type="entry name" value="Bira Bifunctional Protein, Domain 2"/>
    <property type="match status" value="1"/>
</dbReference>
<dbReference type="PROSITE" id="PS51733">
    <property type="entry name" value="BPL_LPL_CATALYTIC"/>
    <property type="match status" value="1"/>
</dbReference>
<evidence type="ECO:0000313" key="3">
    <source>
        <dbReference type="EMBL" id="SCY03796.1"/>
    </source>
</evidence>
<sequence length="238" mass="25788">MRFVKLDATRSTNDFLKELSAAEPLENFTVVSAESQTQGKGQMGAVWTSEAGKNLTMSVLAKDVVADIQSVFLLNAAVATAVVDVLKRHAIPQLQIKWPNDIMAGNKKVGGILIENSFKSDGSVSSVVGLGLNVNQTNFNGLPQASSLSLATGRMFDRDELLVQIAEAVKENAGQLEPAWERYSSLLFRKGVPTAFQLPNGERFMGIIADVTLEGKLQVQLEDGSLVVFGIKEIQMLY</sequence>
<dbReference type="RefSeq" id="WP_091140828.1">
    <property type="nucleotide sequence ID" value="NZ_FMVF01000003.1"/>
</dbReference>
<dbReference type="AlphaFoldDB" id="A0A1G5CN24"/>
<keyword evidence="4" id="KW-1185">Reference proteome</keyword>
<dbReference type="PANTHER" id="PTHR12835:SF5">
    <property type="entry name" value="BIOTIN--PROTEIN LIGASE"/>
    <property type="match status" value="1"/>
</dbReference>
<dbReference type="GO" id="GO:0004077">
    <property type="term" value="F:biotin--[biotin carboxyl-carrier protein] ligase activity"/>
    <property type="evidence" value="ECO:0007669"/>
    <property type="project" value="InterPro"/>
</dbReference>
<organism evidence="3 4">
    <name type="scientific">Flavobacterium caeni</name>
    <dbReference type="NCBI Taxonomy" id="490189"/>
    <lineage>
        <taxon>Bacteria</taxon>
        <taxon>Pseudomonadati</taxon>
        <taxon>Bacteroidota</taxon>
        <taxon>Flavobacteriia</taxon>
        <taxon>Flavobacteriales</taxon>
        <taxon>Flavobacteriaceae</taxon>
        <taxon>Flavobacterium</taxon>
    </lineage>
</organism>
<feature type="domain" description="BPL/LPL catalytic" evidence="2">
    <location>
        <begin position="1"/>
        <end position="177"/>
    </location>
</feature>
<dbReference type="InterPro" id="IPR004408">
    <property type="entry name" value="Biotin_CoA_COase_ligase"/>
</dbReference>
<dbReference type="OrthoDB" id="9807064at2"/>
<reference evidence="3 4" key="1">
    <citation type="submission" date="2016-10" db="EMBL/GenBank/DDBJ databases">
        <authorList>
            <person name="de Groot N.N."/>
        </authorList>
    </citation>
    <scope>NUCLEOTIDE SEQUENCE [LARGE SCALE GENOMIC DNA]</scope>
    <source>
        <strain evidence="3 4">CGMCC 1.7031</strain>
    </source>
</reference>
<dbReference type="Proteomes" id="UP000199354">
    <property type="component" value="Unassembled WGS sequence"/>
</dbReference>
<dbReference type="PANTHER" id="PTHR12835">
    <property type="entry name" value="BIOTIN PROTEIN LIGASE"/>
    <property type="match status" value="1"/>
</dbReference>
<evidence type="ECO:0000259" key="2">
    <source>
        <dbReference type="PROSITE" id="PS51733"/>
    </source>
</evidence>
<gene>
    <name evidence="3" type="ORF">SAMN02927903_00590</name>
</gene>
<dbReference type="GO" id="GO:0005737">
    <property type="term" value="C:cytoplasm"/>
    <property type="evidence" value="ECO:0007669"/>
    <property type="project" value="TreeGrafter"/>
</dbReference>